<gene>
    <name evidence="2" type="ORF">SAMN05421748_110285</name>
</gene>
<dbReference type="PANTHER" id="PTHR30528:SF0">
    <property type="entry name" value="CYTOPLASMIC PROTEIN"/>
    <property type="match status" value="1"/>
</dbReference>
<keyword evidence="3" id="KW-1185">Reference proteome</keyword>
<accession>A0A285IQQ7</accession>
<sequence length="335" mass="37795">MIALTRQEARRIAVRAQLLTRDRPRGLSELVEHLTLLQYDQTSAVAPSADLIAWSRLGSSYRPESLTEALEDRTFIELKGMIRPYGQISLLKARMAAWNDPDDQFSHPRAHAFVTANADCRRDILSRLDDGGPLPQSELPDTCQVPWSSSGWNNNRSLTMMLECLASRGEIAIADHDGRERLWDLAHRVYPSETIPEPEATRIRDERLLRSQGLLRPRRGFEAGEPATIKGVRGTWRVDPSYIGLPFAGRTALLSPLDRLIFDRKRMLDLFEFDYALEMYKPPAKRKWGYWAMPILRGDRLIGNWTPRPTTAPASSGSTPSTRTSPSARPPAPPS</sequence>
<feature type="region of interest" description="Disordered" evidence="1">
    <location>
        <begin position="304"/>
        <end position="335"/>
    </location>
</feature>
<evidence type="ECO:0008006" key="4">
    <source>
        <dbReference type="Google" id="ProtNLM"/>
    </source>
</evidence>
<evidence type="ECO:0000256" key="1">
    <source>
        <dbReference type="SAM" id="MobiDB-lite"/>
    </source>
</evidence>
<evidence type="ECO:0000313" key="3">
    <source>
        <dbReference type="Proteomes" id="UP000219612"/>
    </source>
</evidence>
<feature type="compositionally biased region" description="Low complexity" evidence="1">
    <location>
        <begin position="306"/>
        <end position="327"/>
    </location>
</feature>
<reference evidence="3" key="1">
    <citation type="submission" date="2017-09" db="EMBL/GenBank/DDBJ databases">
        <authorList>
            <person name="Varghese N."/>
            <person name="Submissions S."/>
        </authorList>
    </citation>
    <scope>NUCLEOTIDE SEQUENCE [LARGE SCALE GENOMIC DNA]</scope>
    <source>
        <strain evidence="3">CGMCC 4.6857</strain>
    </source>
</reference>
<dbReference type="EMBL" id="OBDY01000010">
    <property type="protein sequence ID" value="SNY50294.1"/>
    <property type="molecule type" value="Genomic_DNA"/>
</dbReference>
<dbReference type="InterPro" id="IPR009351">
    <property type="entry name" value="AlkZ-like"/>
</dbReference>
<name>A0A285IQQ7_9ACTN</name>
<dbReference type="AlphaFoldDB" id="A0A285IQQ7"/>
<proteinExistence type="predicted"/>
<dbReference type="PANTHER" id="PTHR30528">
    <property type="entry name" value="CYTOPLASMIC PROTEIN"/>
    <property type="match status" value="1"/>
</dbReference>
<dbReference type="Pfam" id="PF06224">
    <property type="entry name" value="AlkZ-like"/>
    <property type="match status" value="1"/>
</dbReference>
<evidence type="ECO:0000313" key="2">
    <source>
        <dbReference type="EMBL" id="SNY50294.1"/>
    </source>
</evidence>
<dbReference type="Proteomes" id="UP000219612">
    <property type="component" value="Unassembled WGS sequence"/>
</dbReference>
<dbReference type="RefSeq" id="WP_245923333.1">
    <property type="nucleotide sequence ID" value="NZ_OBDY01000010.1"/>
</dbReference>
<protein>
    <recommendedName>
        <fullName evidence="4">Winged helix DNA-binding domain-containing protein</fullName>
    </recommendedName>
</protein>
<organism evidence="2 3">
    <name type="scientific">Paractinoplanes atraurantiacus</name>
    <dbReference type="NCBI Taxonomy" id="1036182"/>
    <lineage>
        <taxon>Bacteria</taxon>
        <taxon>Bacillati</taxon>
        <taxon>Actinomycetota</taxon>
        <taxon>Actinomycetes</taxon>
        <taxon>Micromonosporales</taxon>
        <taxon>Micromonosporaceae</taxon>
        <taxon>Paractinoplanes</taxon>
    </lineage>
</organism>